<name>A0A345ZZA7_9HYPH</name>
<evidence type="ECO:0000313" key="2">
    <source>
        <dbReference type="Proteomes" id="UP000254889"/>
    </source>
</evidence>
<dbReference type="EMBL" id="CP031417">
    <property type="protein sequence ID" value="AXK82254.1"/>
    <property type="molecule type" value="Genomic_DNA"/>
</dbReference>
<keyword evidence="2" id="KW-1185">Reference proteome</keyword>
<proteinExistence type="predicted"/>
<sequence>MIQFKRTLLALALTSLLGAWSPPVSVLGSPLFMFFGDPDRGDPDLRPLKMTPNDIALACVRYRSGTVSYRSEDERRTFSLTCTIPAQKSTPRNLTRFYFFVVAPDSDKPASALGKIEVYGSNLGKNKWVKFDDPDEKSLMKSIRDMLQNDGLIDPPDEGQDAFGSWRICRNDDDVDCYPKAKF</sequence>
<gene>
    <name evidence="1" type="ORF">DW352_18030</name>
</gene>
<dbReference type="Proteomes" id="UP000254889">
    <property type="component" value="Chromosome"/>
</dbReference>
<evidence type="ECO:0000313" key="1">
    <source>
        <dbReference type="EMBL" id="AXK82254.1"/>
    </source>
</evidence>
<organism evidence="1 2">
    <name type="scientific">Pseudolabrys taiwanensis</name>
    <dbReference type="NCBI Taxonomy" id="331696"/>
    <lineage>
        <taxon>Bacteria</taxon>
        <taxon>Pseudomonadati</taxon>
        <taxon>Pseudomonadota</taxon>
        <taxon>Alphaproteobacteria</taxon>
        <taxon>Hyphomicrobiales</taxon>
        <taxon>Xanthobacteraceae</taxon>
        <taxon>Pseudolabrys</taxon>
    </lineage>
</organism>
<accession>A0A345ZZA7</accession>
<reference evidence="1 2" key="1">
    <citation type="submission" date="2018-07" db="EMBL/GenBank/DDBJ databases">
        <authorList>
            <person name="Quirk P.G."/>
            <person name="Krulwich T.A."/>
        </authorList>
    </citation>
    <scope>NUCLEOTIDE SEQUENCE [LARGE SCALE GENOMIC DNA]</scope>
    <source>
        <strain evidence="1 2">CC-BB4</strain>
    </source>
</reference>
<protein>
    <submittedName>
        <fullName evidence="1">Uncharacterized protein</fullName>
    </submittedName>
</protein>
<dbReference type="KEGG" id="ptaw:DW352_18030"/>
<dbReference type="AlphaFoldDB" id="A0A345ZZA7"/>
<dbReference type="RefSeq" id="WP_115692633.1">
    <property type="nucleotide sequence ID" value="NZ_CP031417.1"/>
</dbReference>